<evidence type="ECO:0000313" key="2">
    <source>
        <dbReference type="Proteomes" id="UP000317881"/>
    </source>
</evidence>
<keyword evidence="2" id="KW-1185">Reference proteome</keyword>
<organism evidence="1 2">
    <name type="scientific">Streptomyces spinoverrucosus</name>
    <dbReference type="NCBI Taxonomy" id="284043"/>
    <lineage>
        <taxon>Bacteria</taxon>
        <taxon>Bacillati</taxon>
        <taxon>Actinomycetota</taxon>
        <taxon>Actinomycetes</taxon>
        <taxon>Kitasatosporales</taxon>
        <taxon>Streptomycetaceae</taxon>
        <taxon>Streptomyces</taxon>
    </lineage>
</organism>
<comment type="caution">
    <text evidence="1">The sequence shown here is derived from an EMBL/GenBank/DDBJ whole genome shotgun (WGS) entry which is preliminary data.</text>
</comment>
<gene>
    <name evidence="1" type="ORF">SSP24_00250</name>
</gene>
<proteinExistence type="predicted"/>
<dbReference type="EMBL" id="BJND01000002">
    <property type="protein sequence ID" value="GEC02370.1"/>
    <property type="molecule type" value="Genomic_DNA"/>
</dbReference>
<protein>
    <submittedName>
        <fullName evidence="1">Uncharacterized protein</fullName>
    </submittedName>
</protein>
<dbReference type="AlphaFoldDB" id="A0A4Y3V9A9"/>
<evidence type="ECO:0000313" key="1">
    <source>
        <dbReference type="EMBL" id="GEC02370.1"/>
    </source>
</evidence>
<sequence length="104" mass="10588">MLVRVGAPDHVGALGDVVAAEVDVAGGCPCHHPGRPVLADGFLQHLAGVGEAVEVVVVQRPVAAHGGEFGAQRCSIPGCRVILYSVHARVVPVVSIAPVSRVMA</sequence>
<accession>A0A4Y3V9A9</accession>
<name>A0A4Y3V9A9_9ACTN</name>
<dbReference type="Proteomes" id="UP000317881">
    <property type="component" value="Unassembled WGS sequence"/>
</dbReference>
<reference evidence="1 2" key="1">
    <citation type="submission" date="2019-06" db="EMBL/GenBank/DDBJ databases">
        <title>Whole genome shotgun sequence of Streptomyces spinoverrucosus NBRC 14228.</title>
        <authorList>
            <person name="Hosoyama A."/>
            <person name="Uohara A."/>
            <person name="Ohji S."/>
            <person name="Ichikawa N."/>
        </authorList>
    </citation>
    <scope>NUCLEOTIDE SEQUENCE [LARGE SCALE GENOMIC DNA]</scope>
    <source>
        <strain evidence="1 2">NBRC 14228</strain>
    </source>
</reference>